<evidence type="ECO:0000256" key="1">
    <source>
        <dbReference type="SAM" id="MobiDB-lite"/>
    </source>
</evidence>
<reference evidence="2 3" key="1">
    <citation type="submission" date="2023-01" db="EMBL/GenBank/DDBJ databases">
        <title>Analysis of 21 Apiospora genomes using comparative genomics revels a genus with tremendous synthesis potential of carbohydrate active enzymes and secondary metabolites.</title>
        <authorList>
            <person name="Sorensen T."/>
        </authorList>
    </citation>
    <scope>NUCLEOTIDE SEQUENCE [LARGE SCALE GENOMIC DNA]</scope>
    <source>
        <strain evidence="2 3">CBS 83171</strain>
    </source>
</reference>
<comment type="caution">
    <text evidence="2">The sequence shown here is derived from an EMBL/GenBank/DDBJ whole genome shotgun (WGS) entry which is preliminary data.</text>
</comment>
<feature type="region of interest" description="Disordered" evidence="1">
    <location>
        <begin position="23"/>
        <end position="63"/>
    </location>
</feature>
<dbReference type="EMBL" id="JAQQWM010000001">
    <property type="protein sequence ID" value="KAK8082794.1"/>
    <property type="molecule type" value="Genomic_DNA"/>
</dbReference>
<accession>A0ABR1WH14</accession>
<gene>
    <name evidence="2" type="ORF">PG996_001575</name>
</gene>
<name>A0ABR1WH14_9PEZI</name>
<organism evidence="2 3">
    <name type="scientific">Apiospora saccharicola</name>
    <dbReference type="NCBI Taxonomy" id="335842"/>
    <lineage>
        <taxon>Eukaryota</taxon>
        <taxon>Fungi</taxon>
        <taxon>Dikarya</taxon>
        <taxon>Ascomycota</taxon>
        <taxon>Pezizomycotina</taxon>
        <taxon>Sordariomycetes</taxon>
        <taxon>Xylariomycetidae</taxon>
        <taxon>Amphisphaeriales</taxon>
        <taxon>Apiosporaceae</taxon>
        <taxon>Apiospora</taxon>
    </lineage>
</organism>
<proteinExistence type="predicted"/>
<keyword evidence="3" id="KW-1185">Reference proteome</keyword>
<protein>
    <submittedName>
        <fullName evidence="2">Uncharacterized protein</fullName>
    </submittedName>
</protein>
<sequence length="99" mass="10672">MHDDPYKPGVLLVGSLESAVRGDQTAVRAPASRVQTTRRTPGRPAAAVATTRPSRRPGKEQARHQVLIEEIRLKQDGDVVDPSKVTKEDVAPILVAVDA</sequence>
<evidence type="ECO:0000313" key="3">
    <source>
        <dbReference type="Proteomes" id="UP001446871"/>
    </source>
</evidence>
<dbReference type="Proteomes" id="UP001446871">
    <property type="component" value="Unassembled WGS sequence"/>
</dbReference>
<evidence type="ECO:0000313" key="2">
    <source>
        <dbReference type="EMBL" id="KAK8082794.1"/>
    </source>
</evidence>